<dbReference type="InterPro" id="IPR001509">
    <property type="entry name" value="Epimerase_deHydtase"/>
</dbReference>
<evidence type="ECO:0000256" key="1">
    <source>
        <dbReference type="ARBA" id="ARBA00007637"/>
    </source>
</evidence>
<protein>
    <submittedName>
        <fullName evidence="3">NAD-dependent epimerase/dehydratase family protein</fullName>
    </submittedName>
</protein>
<dbReference type="RefSeq" id="WP_010747876.1">
    <property type="nucleotide sequence ID" value="NZ_CP046123.1"/>
</dbReference>
<dbReference type="Pfam" id="PF01370">
    <property type="entry name" value="Epimerase"/>
    <property type="match status" value="1"/>
</dbReference>
<evidence type="ECO:0000259" key="2">
    <source>
        <dbReference type="Pfam" id="PF01370"/>
    </source>
</evidence>
<dbReference type="AlphaFoldDB" id="A0ABD6YYI8"/>
<dbReference type="Proteomes" id="UP000422837">
    <property type="component" value="Chromosome"/>
</dbReference>
<reference evidence="3 4" key="1">
    <citation type="submission" date="2019-11" db="EMBL/GenBank/DDBJ databases">
        <title>Detection and genome characteristic of a blood enterococcus casselifavus isolate from Zhengzhou,china.</title>
        <authorList>
            <person name="Wen P."/>
        </authorList>
    </citation>
    <scope>NUCLEOTIDE SEQUENCE [LARGE SCALE GENOMIC DNA]</scope>
    <source>
        <strain evidence="3 4">EC291</strain>
    </source>
</reference>
<evidence type="ECO:0000313" key="4">
    <source>
        <dbReference type="Proteomes" id="UP000422837"/>
    </source>
</evidence>
<comment type="similarity">
    <text evidence="1">Belongs to the NAD(P)-dependent epimerase/dehydratase family.</text>
</comment>
<evidence type="ECO:0000313" key="3">
    <source>
        <dbReference type="EMBL" id="QGN29034.1"/>
    </source>
</evidence>
<gene>
    <name evidence="3" type="ORF">GFU50_05780</name>
</gene>
<dbReference type="Gene3D" id="3.40.50.720">
    <property type="entry name" value="NAD(P)-binding Rossmann-like Domain"/>
    <property type="match status" value="1"/>
</dbReference>
<dbReference type="EMBL" id="CP046123">
    <property type="protein sequence ID" value="QGN29034.1"/>
    <property type="molecule type" value="Genomic_DNA"/>
</dbReference>
<accession>A0ABD6YYI8</accession>
<sequence length="308" mass="34580">MNILLLGGAGFLGTNLAESLARNSRDRITVVDAKKEFFHLKKGNVIFKESQLNSNTDFEKLINDHEIIYHLVSTTVPTTSNQHILEELDANVLMTAKLLDACVKTGTKKIVFISSGGTVYGKSSNCPLSETMETNPITSYGVQKLTIEKLLYLYYEMYGLDYRIIRMANPYGPYQRPNGLLGVVTTFVYKALKDEEIVVYGDGSIIRDFIYIEDAITAMIKITFGEHKDKLYNLGSGYGTSINQVIKTIESCLNKSLNVSYIPGRKVDVPINFLDMTRYERNFGLLKGLTLNEGVLKTSDFMSEYYGI</sequence>
<proteinExistence type="inferred from homology"/>
<name>A0ABD6YYI8_ENTCA</name>
<feature type="domain" description="NAD-dependent epimerase/dehydratase" evidence="2">
    <location>
        <begin position="3"/>
        <end position="235"/>
    </location>
</feature>
<dbReference type="PANTHER" id="PTHR43000">
    <property type="entry name" value="DTDP-D-GLUCOSE 4,6-DEHYDRATASE-RELATED"/>
    <property type="match status" value="1"/>
</dbReference>
<dbReference type="SUPFAM" id="SSF51735">
    <property type="entry name" value="NAD(P)-binding Rossmann-fold domains"/>
    <property type="match status" value="1"/>
</dbReference>
<organism evidence="3 4">
    <name type="scientific">Enterococcus casseliflavus</name>
    <name type="common">Enterococcus flavescens</name>
    <dbReference type="NCBI Taxonomy" id="37734"/>
    <lineage>
        <taxon>Bacteria</taxon>
        <taxon>Bacillati</taxon>
        <taxon>Bacillota</taxon>
        <taxon>Bacilli</taxon>
        <taxon>Lactobacillales</taxon>
        <taxon>Enterococcaceae</taxon>
        <taxon>Enterococcus</taxon>
    </lineage>
</organism>
<dbReference type="InterPro" id="IPR036291">
    <property type="entry name" value="NAD(P)-bd_dom_sf"/>
</dbReference>